<protein>
    <submittedName>
        <fullName evidence="1">Uncharacterized protein</fullName>
    </submittedName>
</protein>
<name>A0A9I9EIJ0_CUCME</name>
<accession>A0A9I9EIJ0</accession>
<organism evidence="1">
    <name type="scientific">Cucumis melo</name>
    <name type="common">Muskmelon</name>
    <dbReference type="NCBI Taxonomy" id="3656"/>
    <lineage>
        <taxon>Eukaryota</taxon>
        <taxon>Viridiplantae</taxon>
        <taxon>Streptophyta</taxon>
        <taxon>Embryophyta</taxon>
        <taxon>Tracheophyta</taxon>
        <taxon>Spermatophyta</taxon>
        <taxon>Magnoliopsida</taxon>
        <taxon>eudicotyledons</taxon>
        <taxon>Gunneridae</taxon>
        <taxon>Pentapetalae</taxon>
        <taxon>rosids</taxon>
        <taxon>fabids</taxon>
        <taxon>Cucurbitales</taxon>
        <taxon>Cucurbitaceae</taxon>
        <taxon>Benincaseae</taxon>
        <taxon>Cucumis</taxon>
    </lineage>
</organism>
<dbReference type="EnsemblPlants" id="MELO3C034331.2.1">
    <property type="protein sequence ID" value="MELO3C034331.2.1"/>
    <property type="gene ID" value="MELO3C034331.2"/>
</dbReference>
<sequence length="54" mass="6219">MILSGYKVFVTPQIFKPSIAFFFFFIVRNQPPAFSLTPTASFVSVQHQRHRISS</sequence>
<reference evidence="1" key="1">
    <citation type="submission" date="2023-03" db="UniProtKB">
        <authorList>
            <consortium name="EnsemblPlants"/>
        </authorList>
    </citation>
    <scope>IDENTIFICATION</scope>
</reference>
<dbReference type="Gramene" id="MELO3C034331.2.1">
    <property type="protein sequence ID" value="MELO3C034331.2.1"/>
    <property type="gene ID" value="MELO3C034331.2"/>
</dbReference>
<dbReference type="AlphaFoldDB" id="A0A9I9EIJ0"/>
<proteinExistence type="predicted"/>
<evidence type="ECO:0000313" key="1">
    <source>
        <dbReference type="EnsemblPlants" id="MELO3C034331.2.1"/>
    </source>
</evidence>